<comment type="caution">
    <text evidence="1">The sequence shown here is derived from an EMBL/GenBank/DDBJ whole genome shotgun (WGS) entry which is preliminary data.</text>
</comment>
<dbReference type="Proteomes" id="UP000477386">
    <property type="component" value="Unassembled WGS sequence"/>
</dbReference>
<dbReference type="RefSeq" id="WP_164034799.1">
    <property type="nucleotide sequence ID" value="NZ_JAAGNZ010000001.1"/>
</dbReference>
<evidence type="ECO:0000313" key="2">
    <source>
        <dbReference type="Proteomes" id="UP000477386"/>
    </source>
</evidence>
<proteinExistence type="predicted"/>
<accession>A0A6M0IBC6</accession>
<dbReference type="AlphaFoldDB" id="A0A6M0IBC6"/>
<keyword evidence="2" id="KW-1185">Reference proteome</keyword>
<sequence>MNYITAYYRFEVLAKEIRTMNGFKSPNRLDCTLTHDPTGHGLLPLFQRKNGMLFFYLIPAKEVVKANSKRRATYVLGDGNQNLSSLYFEHSELSHLAYGYCNGKERLSDGRPNPAMPYKHDALLMVCNWPQQVIEILIVKNGKPLIENLYNLLIDGKFDEELSQLKKLARPYYPYKMP</sequence>
<evidence type="ECO:0000313" key="1">
    <source>
        <dbReference type="EMBL" id="NEU65470.1"/>
    </source>
</evidence>
<name>A0A6M0IBC6_9BACT</name>
<protein>
    <submittedName>
        <fullName evidence="1">Uncharacterized protein</fullName>
    </submittedName>
</protein>
<dbReference type="EMBL" id="JAAGNZ010000001">
    <property type="protein sequence ID" value="NEU65470.1"/>
    <property type="molecule type" value="Genomic_DNA"/>
</dbReference>
<reference evidence="1 2" key="1">
    <citation type="submission" date="2020-02" db="EMBL/GenBank/DDBJ databases">
        <title>Draft genome sequence of two Spirosoma agri KCTC 52727 and Spirosoma terrae KCTC 52035.</title>
        <authorList>
            <person name="Rojas J."/>
            <person name="Ambika Manirajan B."/>
            <person name="Ratering S."/>
            <person name="Suarez C."/>
            <person name="Schnell S."/>
        </authorList>
    </citation>
    <scope>NUCLEOTIDE SEQUENCE [LARGE SCALE GENOMIC DNA]</scope>
    <source>
        <strain evidence="1 2">KCTC 52727</strain>
    </source>
</reference>
<gene>
    <name evidence="1" type="ORF">GK091_01125</name>
</gene>
<organism evidence="1 2">
    <name type="scientific">Spirosoma agri</name>
    <dbReference type="NCBI Taxonomy" id="1987381"/>
    <lineage>
        <taxon>Bacteria</taxon>
        <taxon>Pseudomonadati</taxon>
        <taxon>Bacteroidota</taxon>
        <taxon>Cytophagia</taxon>
        <taxon>Cytophagales</taxon>
        <taxon>Cytophagaceae</taxon>
        <taxon>Spirosoma</taxon>
    </lineage>
</organism>